<keyword evidence="3" id="KW-1185">Reference proteome</keyword>
<dbReference type="PaxDb" id="3880-AES65940"/>
<protein>
    <submittedName>
        <fullName evidence="1 2">Uncharacterized protein</fullName>
    </submittedName>
</protein>
<dbReference type="EnsemblPlants" id="AES65940">
    <property type="protein sequence ID" value="AES65940"/>
    <property type="gene ID" value="MTR_2g059190"/>
</dbReference>
<evidence type="ECO:0000313" key="1">
    <source>
        <dbReference type="EMBL" id="AES65940.1"/>
    </source>
</evidence>
<reference evidence="1 3" key="2">
    <citation type="journal article" date="2014" name="BMC Genomics">
        <title>An improved genome release (version Mt4.0) for the model legume Medicago truncatula.</title>
        <authorList>
            <person name="Tang H."/>
            <person name="Krishnakumar V."/>
            <person name="Bidwell S."/>
            <person name="Rosen B."/>
            <person name="Chan A."/>
            <person name="Zhou S."/>
            <person name="Gentzbittel L."/>
            <person name="Childs K.L."/>
            <person name="Yandell M."/>
            <person name="Gundlach H."/>
            <person name="Mayer K.F."/>
            <person name="Schwartz D.C."/>
            <person name="Town C.D."/>
        </authorList>
    </citation>
    <scope>GENOME REANNOTATION</scope>
    <source>
        <strain evidence="2 3">cv. Jemalong A17</strain>
    </source>
</reference>
<dbReference type="AlphaFoldDB" id="G7IT10"/>
<evidence type="ECO:0000313" key="3">
    <source>
        <dbReference type="Proteomes" id="UP000002051"/>
    </source>
</evidence>
<dbReference type="Proteomes" id="UP000002051">
    <property type="component" value="Chromosome 2"/>
</dbReference>
<evidence type="ECO:0000313" key="2">
    <source>
        <dbReference type="EnsemblPlants" id="AES65940"/>
    </source>
</evidence>
<accession>G7IT10</accession>
<reference evidence="1 3" key="1">
    <citation type="journal article" date="2011" name="Nature">
        <title>The Medicago genome provides insight into the evolution of rhizobial symbioses.</title>
        <authorList>
            <person name="Young N.D."/>
            <person name="Debelle F."/>
            <person name="Oldroyd G.E."/>
            <person name="Geurts R."/>
            <person name="Cannon S.B."/>
            <person name="Udvardi M.K."/>
            <person name="Benedito V.A."/>
            <person name="Mayer K.F."/>
            <person name="Gouzy J."/>
            <person name="Schoof H."/>
            <person name="Van de Peer Y."/>
            <person name="Proost S."/>
            <person name="Cook D.R."/>
            <person name="Meyers B.C."/>
            <person name="Spannagl M."/>
            <person name="Cheung F."/>
            <person name="De Mita S."/>
            <person name="Krishnakumar V."/>
            <person name="Gundlach H."/>
            <person name="Zhou S."/>
            <person name="Mudge J."/>
            <person name="Bharti A.K."/>
            <person name="Murray J.D."/>
            <person name="Naoumkina M.A."/>
            <person name="Rosen B."/>
            <person name="Silverstein K.A."/>
            <person name="Tang H."/>
            <person name="Rombauts S."/>
            <person name="Zhao P.X."/>
            <person name="Zhou P."/>
            <person name="Barbe V."/>
            <person name="Bardou P."/>
            <person name="Bechner M."/>
            <person name="Bellec A."/>
            <person name="Berger A."/>
            <person name="Berges H."/>
            <person name="Bidwell S."/>
            <person name="Bisseling T."/>
            <person name="Choisne N."/>
            <person name="Couloux A."/>
            <person name="Denny R."/>
            <person name="Deshpande S."/>
            <person name="Dai X."/>
            <person name="Doyle J.J."/>
            <person name="Dudez A.M."/>
            <person name="Farmer A.D."/>
            <person name="Fouteau S."/>
            <person name="Franken C."/>
            <person name="Gibelin C."/>
            <person name="Gish J."/>
            <person name="Goldstein S."/>
            <person name="Gonzalez A.J."/>
            <person name="Green P.J."/>
            <person name="Hallab A."/>
            <person name="Hartog M."/>
            <person name="Hua A."/>
            <person name="Humphray S.J."/>
            <person name="Jeong D.H."/>
            <person name="Jing Y."/>
            <person name="Jocker A."/>
            <person name="Kenton S.M."/>
            <person name="Kim D.J."/>
            <person name="Klee K."/>
            <person name="Lai H."/>
            <person name="Lang C."/>
            <person name="Lin S."/>
            <person name="Macmil S.L."/>
            <person name="Magdelenat G."/>
            <person name="Matthews L."/>
            <person name="McCorrison J."/>
            <person name="Monaghan E.L."/>
            <person name="Mun J.H."/>
            <person name="Najar F.Z."/>
            <person name="Nicholson C."/>
            <person name="Noirot C."/>
            <person name="O'Bleness M."/>
            <person name="Paule C.R."/>
            <person name="Poulain J."/>
            <person name="Prion F."/>
            <person name="Qin B."/>
            <person name="Qu C."/>
            <person name="Retzel E.F."/>
            <person name="Riddle C."/>
            <person name="Sallet E."/>
            <person name="Samain S."/>
            <person name="Samson N."/>
            <person name="Sanders I."/>
            <person name="Saurat O."/>
            <person name="Scarpelli C."/>
            <person name="Schiex T."/>
            <person name="Segurens B."/>
            <person name="Severin A.J."/>
            <person name="Sherrier D.J."/>
            <person name="Shi R."/>
            <person name="Sims S."/>
            <person name="Singer S.R."/>
            <person name="Sinharoy S."/>
            <person name="Sterck L."/>
            <person name="Viollet A."/>
            <person name="Wang B.B."/>
            <person name="Wang K."/>
            <person name="Wang M."/>
            <person name="Wang X."/>
            <person name="Warfsmann J."/>
            <person name="Weissenbach J."/>
            <person name="White D.D."/>
            <person name="White J.D."/>
            <person name="Wiley G.B."/>
            <person name="Wincker P."/>
            <person name="Xing Y."/>
            <person name="Yang L."/>
            <person name="Yao Z."/>
            <person name="Ying F."/>
            <person name="Zhai J."/>
            <person name="Zhou L."/>
            <person name="Zuber A."/>
            <person name="Denarie J."/>
            <person name="Dixon R.A."/>
            <person name="May G.D."/>
            <person name="Schwartz D.C."/>
            <person name="Rogers J."/>
            <person name="Quetier F."/>
            <person name="Town C.D."/>
            <person name="Roe B.A."/>
        </authorList>
    </citation>
    <scope>NUCLEOTIDE SEQUENCE [LARGE SCALE GENOMIC DNA]</scope>
    <source>
        <strain evidence="1">A17</strain>
        <strain evidence="2 3">cv. Jemalong A17</strain>
    </source>
</reference>
<organism evidence="1 3">
    <name type="scientific">Medicago truncatula</name>
    <name type="common">Barrel medic</name>
    <name type="synonym">Medicago tribuloides</name>
    <dbReference type="NCBI Taxonomy" id="3880"/>
    <lineage>
        <taxon>Eukaryota</taxon>
        <taxon>Viridiplantae</taxon>
        <taxon>Streptophyta</taxon>
        <taxon>Embryophyta</taxon>
        <taxon>Tracheophyta</taxon>
        <taxon>Spermatophyta</taxon>
        <taxon>Magnoliopsida</taxon>
        <taxon>eudicotyledons</taxon>
        <taxon>Gunneridae</taxon>
        <taxon>Pentapetalae</taxon>
        <taxon>rosids</taxon>
        <taxon>fabids</taxon>
        <taxon>Fabales</taxon>
        <taxon>Fabaceae</taxon>
        <taxon>Papilionoideae</taxon>
        <taxon>50 kb inversion clade</taxon>
        <taxon>NPAAA clade</taxon>
        <taxon>Hologalegina</taxon>
        <taxon>IRL clade</taxon>
        <taxon>Trifolieae</taxon>
        <taxon>Medicago</taxon>
    </lineage>
</organism>
<dbReference type="HOGENOM" id="CLU_2999465_0_0_1"/>
<reference evidence="2" key="3">
    <citation type="submission" date="2015-04" db="UniProtKB">
        <authorList>
            <consortium name="EnsemblPlants"/>
        </authorList>
    </citation>
    <scope>IDENTIFICATION</scope>
    <source>
        <strain evidence="2">cv. Jemalong A17</strain>
    </source>
</reference>
<name>G7IT10_MEDTR</name>
<dbReference type="EMBL" id="CM001218">
    <property type="protein sequence ID" value="AES65940.1"/>
    <property type="molecule type" value="Genomic_DNA"/>
</dbReference>
<gene>
    <name evidence="1" type="ordered locus">MTR_2g059190</name>
</gene>
<proteinExistence type="predicted"/>
<sequence>MATQPVFVTKEELESTKADERLLTYRKEKVEIKSDKPIADCSRVTDCCEGDEENRKN</sequence>